<sequence>MRHTLNLLRFFKACNPSKTLAMGDVADRQYYIDFSDVRGCKIVEELQRTIARISPDEPTCQLFTGHIGCGKSTELQRLKAELESAGFHVVYFESSQDLDMADIDISDILLSVARQVSLSLEAVGIKITAGYFSNLFKEIGDFFHNSIELSEAELSIGIAKITAKTKDSPHLRTHLRQYLEPRTNSILQAINEEVLEKAIKQLKFRGQKGLVVIVDNLDRVDMRPMPSGRSQPEYLFIDRGEQLRRLNCHVVYTIPLGLIFSNEYQTLKNRLGGGIAPKVLPMVRVRQRSGGDYEPGMSLLRQLVLARAFPDITWNARFALITELFDNLETLDRLCRVSGGHIRNLLGLLYSCLQRQDPPFSQACLEAVIKDYRDDLLLAIDDQEWELLFQVVEQQTVRGETEYQRLLRSMFVFEYRDPQGRWFGISPALAESEKVLSWQQERMLSVPQS</sequence>
<evidence type="ECO:0000313" key="4">
    <source>
        <dbReference type="Proteomes" id="UP000053372"/>
    </source>
</evidence>
<dbReference type="EMBL" id="LMTZ01000091">
    <property type="protein sequence ID" value="KST67051.1"/>
    <property type="molecule type" value="Genomic_DNA"/>
</dbReference>
<dbReference type="InterPro" id="IPR027417">
    <property type="entry name" value="P-loop_NTPase"/>
</dbReference>
<organism evidence="2 4">
    <name type="scientific">Mastigocoleus testarum BC008</name>
    <dbReference type="NCBI Taxonomy" id="371196"/>
    <lineage>
        <taxon>Bacteria</taxon>
        <taxon>Bacillati</taxon>
        <taxon>Cyanobacteriota</taxon>
        <taxon>Cyanophyceae</taxon>
        <taxon>Nostocales</taxon>
        <taxon>Hapalosiphonaceae</taxon>
        <taxon>Mastigocoleus</taxon>
    </lineage>
</organism>
<dbReference type="Proteomes" id="UP000053372">
    <property type="component" value="Unassembled WGS sequence"/>
</dbReference>
<gene>
    <name evidence="2" type="ORF">BC008_18830</name>
    <name evidence="3" type="ORF">BC008_28085</name>
</gene>
<dbReference type="RefSeq" id="WP_027841038.1">
    <property type="nucleotide sequence ID" value="NZ_LMTZ01000091.1"/>
</dbReference>
<protein>
    <submittedName>
        <fullName evidence="2">KAP family P-loop domain-containing protein</fullName>
    </submittedName>
</protein>
<comment type="caution">
    <text evidence="2">The sequence shown here is derived from an EMBL/GenBank/DDBJ whole genome shotgun (WGS) entry which is preliminary data.</text>
</comment>
<accession>A0A0V7ZJU9</accession>
<reference evidence="2 4" key="1">
    <citation type="journal article" date="2015" name="Genome Announc.">
        <title>Draft Genome of the Euendolithic (true boring) Cyanobacterium Mastigocoleus testarum strain BC008.</title>
        <authorList>
            <person name="Guida B.S."/>
            <person name="Garcia-Pichel F."/>
        </authorList>
    </citation>
    <scope>NUCLEOTIDE SEQUENCE [LARGE SCALE GENOMIC DNA]</scope>
    <source>
        <strain evidence="2 4">BC008</strain>
    </source>
</reference>
<dbReference type="EMBL" id="LMTZ01000116">
    <property type="protein sequence ID" value="KST64869.1"/>
    <property type="molecule type" value="Genomic_DNA"/>
</dbReference>
<proteinExistence type="predicted"/>
<keyword evidence="4" id="KW-1185">Reference proteome</keyword>
<feature type="domain" description="KAP NTPase" evidence="1">
    <location>
        <begin position="42"/>
        <end position="222"/>
    </location>
</feature>
<dbReference type="InterPro" id="IPR011646">
    <property type="entry name" value="KAP_P-loop"/>
</dbReference>
<evidence type="ECO:0000313" key="3">
    <source>
        <dbReference type="EMBL" id="KST67051.1"/>
    </source>
</evidence>
<evidence type="ECO:0000259" key="1">
    <source>
        <dbReference type="Pfam" id="PF07693"/>
    </source>
</evidence>
<dbReference type="AlphaFoldDB" id="A0A0V7ZJU9"/>
<evidence type="ECO:0000313" key="2">
    <source>
        <dbReference type="EMBL" id="KST64869.1"/>
    </source>
</evidence>
<name>A0A0V7ZJU9_9CYAN</name>
<dbReference type="OrthoDB" id="477505at2"/>
<dbReference type="SUPFAM" id="SSF52540">
    <property type="entry name" value="P-loop containing nucleoside triphosphate hydrolases"/>
    <property type="match status" value="1"/>
</dbReference>
<dbReference type="Pfam" id="PF07693">
    <property type="entry name" value="KAP_NTPase"/>
    <property type="match status" value="1"/>
</dbReference>
<dbReference type="Gene3D" id="3.40.50.300">
    <property type="entry name" value="P-loop containing nucleotide triphosphate hydrolases"/>
    <property type="match status" value="1"/>
</dbReference>